<dbReference type="Pfam" id="PF13181">
    <property type="entry name" value="TPR_8"/>
    <property type="match status" value="1"/>
</dbReference>
<dbReference type="InterPro" id="IPR039340">
    <property type="entry name" value="Tfc4/TFIIIC-102/Sfc4"/>
</dbReference>
<dbReference type="Gene3D" id="1.25.40.10">
    <property type="entry name" value="Tetratricopeptide repeat domain"/>
    <property type="match status" value="3"/>
</dbReference>
<dbReference type="InterPro" id="IPR011990">
    <property type="entry name" value="TPR-like_helical_dom_sf"/>
</dbReference>
<accession>A0A1I8Q989</accession>
<evidence type="ECO:0008006" key="5">
    <source>
        <dbReference type="Google" id="ProtNLM"/>
    </source>
</evidence>
<dbReference type="Proteomes" id="UP000095300">
    <property type="component" value="Unassembled WGS sequence"/>
</dbReference>
<proteinExistence type="predicted"/>
<dbReference type="PANTHER" id="PTHR23082">
    <property type="entry name" value="TRANSCRIPTION INITIATION FACTOR IIIC TFIIIC , POLYPEPTIDE 3-RELATED"/>
    <property type="match status" value="1"/>
</dbReference>
<dbReference type="AlphaFoldDB" id="A0A1I8Q989"/>
<dbReference type="InterPro" id="IPR019734">
    <property type="entry name" value="TPR_rpt"/>
</dbReference>
<keyword evidence="4" id="KW-1185">Reference proteome</keyword>
<evidence type="ECO:0000313" key="3">
    <source>
        <dbReference type="EnsemblMetazoa" id="SCAU015058-PA"/>
    </source>
</evidence>
<sequence length="979" mass="112768">MLAERNKMDISLSGSCEVVIEEIDSNDIPEEELSQFQETEPLKVLQLVTDDEEEEGNLIQKFVHGEADFPDFYTKLEPHEEPDDEDDGEEDGQLSADDTEAMMVDNPIPEDEAMKEMQNVDTSVNYNYGESGRKKKSIRRNRRNETDSDDGPSASRKSRGGGTGGTGVRKRSLLNAALQGLMGEANLSFARGQIQMAEKICLEIIRQNPLAPEPFFTLAEIYESRDTEKFLNFLTIAVHLNPSDRYQWIRIAEMHIAQGNLQRARIYYTRAIKVHSRDYDLRLRKARLLDMMGEKTAAMFTYLKMIQHCPAERHELCLVTAKNVARHFHGLNKYHLALEAMESAYGVCGHLFSLEDLNLYMELCILNKHYSKVLQCLRERTNLELETEKENQLDLIFYCVIPDDYVPDFRAKLCVALINLKAHHLLGYLIQNIHEHIPPLENDRLNLYCDIAEALMQEHKYAEAISLLRPITDGDLIDCPAIIWLKQAECLRHLNRCNEAIDSYTKVVEYAPYCYEAKFTLSALLKQQGRHIEAVKALEQSGEHEGQPLHARLLYERCIMLQQINEIDEFLEIGCVLLGRHSLKFRNREEMLAAANGGSFYNSEGLKVILQMRNIIGDEADKALEISKTNAASASDDLSVHDEYKLFLELMRIGFLHKNYGILERMSFAVVTTKRFINYHVDLERIMILACYFNNDCTIAFSYLREMIHKNASSKPLWNLLVLLIQKGQDLRYHRYINRLIPRYPQAKPLRILTGHYHLYCSSYKYALNIYVPIFKEQPTALLALCIAGIFQQISMQKKVLRKCAAVTQALVFAHKYGQMRSSAFALSPNKVDATMEDSVTYQEINYNIGRIYHQSGLFHLAIEYYEKALNFSHPLLVEHEKILGLKQEIAFNLHLIYKSSGNLAKARHYLYEYCVVSGLFHLAIEYYEKALNFSHPLLVEHEKILGLKQEIAFNLHLIYKSSGNLAKARHYLYEYCVV</sequence>
<dbReference type="PROSITE" id="PS50005">
    <property type="entry name" value="TPR"/>
    <property type="match status" value="1"/>
</dbReference>
<dbReference type="PANTHER" id="PTHR23082:SF0">
    <property type="entry name" value="GENERAL TRANSCRIPTION FACTOR 3C POLYPEPTIDE 3"/>
    <property type="match status" value="1"/>
</dbReference>
<feature type="region of interest" description="Disordered" evidence="2">
    <location>
        <begin position="63"/>
        <end position="168"/>
    </location>
</feature>
<feature type="compositionally biased region" description="Basic residues" evidence="2">
    <location>
        <begin position="133"/>
        <end position="142"/>
    </location>
</feature>
<evidence type="ECO:0000313" key="4">
    <source>
        <dbReference type="Proteomes" id="UP000095300"/>
    </source>
</evidence>
<feature type="repeat" description="TPR" evidence="1">
    <location>
        <begin position="843"/>
        <end position="876"/>
    </location>
</feature>
<organism evidence="3 4">
    <name type="scientific">Stomoxys calcitrans</name>
    <name type="common">Stable fly</name>
    <name type="synonym">Conops calcitrans</name>
    <dbReference type="NCBI Taxonomy" id="35570"/>
    <lineage>
        <taxon>Eukaryota</taxon>
        <taxon>Metazoa</taxon>
        <taxon>Ecdysozoa</taxon>
        <taxon>Arthropoda</taxon>
        <taxon>Hexapoda</taxon>
        <taxon>Insecta</taxon>
        <taxon>Pterygota</taxon>
        <taxon>Neoptera</taxon>
        <taxon>Endopterygota</taxon>
        <taxon>Diptera</taxon>
        <taxon>Brachycera</taxon>
        <taxon>Muscomorpha</taxon>
        <taxon>Muscoidea</taxon>
        <taxon>Muscidae</taxon>
        <taxon>Stomoxys</taxon>
    </lineage>
</organism>
<dbReference type="GO" id="GO:0000127">
    <property type="term" value="C:transcription factor TFIIIC complex"/>
    <property type="evidence" value="ECO:0007669"/>
    <property type="project" value="TreeGrafter"/>
</dbReference>
<evidence type="ECO:0000256" key="2">
    <source>
        <dbReference type="SAM" id="MobiDB-lite"/>
    </source>
</evidence>
<feature type="compositionally biased region" description="Acidic residues" evidence="2">
    <location>
        <begin position="80"/>
        <end position="100"/>
    </location>
</feature>
<keyword evidence="1" id="KW-0802">TPR repeat</keyword>
<dbReference type="STRING" id="35570.A0A1I8Q989"/>
<dbReference type="EnsemblMetazoa" id="SCAU015058-RA">
    <property type="protein sequence ID" value="SCAU015058-PA"/>
    <property type="gene ID" value="SCAU015058"/>
</dbReference>
<name>A0A1I8Q989_STOCA</name>
<dbReference type="VEuPathDB" id="VectorBase:SCAU015058"/>
<dbReference type="SMART" id="SM00028">
    <property type="entry name" value="TPR"/>
    <property type="match status" value="7"/>
</dbReference>
<evidence type="ECO:0000256" key="1">
    <source>
        <dbReference type="PROSITE-ProRule" id="PRU00339"/>
    </source>
</evidence>
<dbReference type="Pfam" id="PF13432">
    <property type="entry name" value="TPR_16"/>
    <property type="match status" value="1"/>
</dbReference>
<dbReference type="SUPFAM" id="SSF48452">
    <property type="entry name" value="TPR-like"/>
    <property type="match status" value="3"/>
</dbReference>
<feature type="compositionally biased region" description="Polar residues" evidence="2">
    <location>
        <begin position="119"/>
        <end position="128"/>
    </location>
</feature>
<protein>
    <recommendedName>
        <fullName evidence="5">General transcription factor 3C polypeptide 3</fullName>
    </recommendedName>
</protein>
<reference evidence="3" key="1">
    <citation type="submission" date="2020-05" db="UniProtKB">
        <authorList>
            <consortium name="EnsemblMetazoa"/>
        </authorList>
    </citation>
    <scope>IDENTIFICATION</scope>
    <source>
        <strain evidence="3">USDA</strain>
    </source>
</reference>
<dbReference type="GO" id="GO:0006383">
    <property type="term" value="P:transcription by RNA polymerase III"/>
    <property type="evidence" value="ECO:0007669"/>
    <property type="project" value="InterPro"/>
</dbReference>